<evidence type="ECO:0000313" key="2">
    <source>
        <dbReference type="Proteomes" id="UP000431826"/>
    </source>
</evidence>
<dbReference type="EMBL" id="BLIR01000001">
    <property type="protein sequence ID" value="GFE38046.1"/>
    <property type="molecule type" value="Genomic_DNA"/>
</dbReference>
<dbReference type="Proteomes" id="UP000431826">
    <property type="component" value="Unassembled WGS sequence"/>
</dbReference>
<accession>A0A640UVF4</accession>
<keyword evidence="2" id="KW-1185">Reference proteome</keyword>
<evidence type="ECO:0000313" key="1">
    <source>
        <dbReference type="EMBL" id="GFE38046.1"/>
    </source>
</evidence>
<comment type="caution">
    <text evidence="1">The sequence shown here is derived from an EMBL/GenBank/DDBJ whole genome shotgun (WGS) entry which is preliminary data.</text>
</comment>
<name>A0A640UVF4_9ACTN</name>
<dbReference type="GeneID" id="96283835"/>
<dbReference type="AlphaFoldDB" id="A0A640UVF4"/>
<dbReference type="RefSeq" id="WP_246240539.1">
    <property type="nucleotide sequence ID" value="NZ_BLIR01000001.1"/>
</dbReference>
<protein>
    <submittedName>
        <fullName evidence="1">Uncharacterized protein</fullName>
    </submittedName>
</protein>
<sequence length="53" mass="5975">MPSASRYYGRSPRPADGGRRAVVYCRGDAGYPVPKRLYESLGFTAYTRTHTYV</sequence>
<organism evidence="1 2">
    <name type="scientific">Streptomyces tubercidicus</name>
    <dbReference type="NCBI Taxonomy" id="47759"/>
    <lineage>
        <taxon>Bacteria</taxon>
        <taxon>Bacillati</taxon>
        <taxon>Actinomycetota</taxon>
        <taxon>Actinomycetes</taxon>
        <taxon>Kitasatosporales</taxon>
        <taxon>Streptomycetaceae</taxon>
        <taxon>Streptomyces</taxon>
    </lineage>
</organism>
<gene>
    <name evidence="1" type="ORF">Stube_27190</name>
</gene>
<reference evidence="1 2" key="1">
    <citation type="submission" date="2019-12" db="EMBL/GenBank/DDBJ databases">
        <title>Whole genome shotgun sequence of Streptomyces tubercidicus NBRC 13090.</title>
        <authorList>
            <person name="Ichikawa N."/>
            <person name="Kimura A."/>
            <person name="Kitahashi Y."/>
            <person name="Komaki H."/>
            <person name="Tamura T."/>
        </authorList>
    </citation>
    <scope>NUCLEOTIDE SEQUENCE [LARGE SCALE GENOMIC DNA]</scope>
    <source>
        <strain evidence="1 2">NBRC 13090</strain>
    </source>
</reference>
<proteinExistence type="predicted"/>